<keyword evidence="2" id="KW-1185">Reference proteome</keyword>
<protein>
    <submittedName>
        <fullName evidence="1">Uncharacterized protein</fullName>
    </submittedName>
</protein>
<gene>
    <name evidence="1" type="ORF">IZT61_21610</name>
</gene>
<evidence type="ECO:0000313" key="1">
    <source>
        <dbReference type="EMBL" id="QPH39604.1"/>
    </source>
</evidence>
<dbReference type="RefSeq" id="WP_196099070.1">
    <property type="nucleotide sequence ID" value="NZ_CP064939.1"/>
</dbReference>
<dbReference type="AlphaFoldDB" id="A0A7S9KZS5"/>
<evidence type="ECO:0000313" key="2">
    <source>
        <dbReference type="Proteomes" id="UP000594759"/>
    </source>
</evidence>
<dbReference type="EMBL" id="CP064939">
    <property type="protein sequence ID" value="QPH39604.1"/>
    <property type="molecule type" value="Genomic_DNA"/>
</dbReference>
<proteinExistence type="predicted"/>
<name>A0A7S9KZS5_9SPHI</name>
<dbReference type="KEGG" id="pex:IZT61_21610"/>
<reference evidence="1 2" key="1">
    <citation type="submission" date="2020-11" db="EMBL/GenBank/DDBJ databases">
        <title>Pedobacter endophytica, an endophytic bacteria isolated form Carex pumila.</title>
        <authorList>
            <person name="Peng Y."/>
            <person name="Jiang L."/>
            <person name="Lee J."/>
        </authorList>
    </citation>
    <scope>NUCLEOTIDE SEQUENCE [LARGE SCALE GENOMIC DNA]</scope>
    <source>
        <strain evidence="1 2">JBR3-12</strain>
    </source>
</reference>
<dbReference type="Proteomes" id="UP000594759">
    <property type="component" value="Chromosome"/>
</dbReference>
<sequence length="54" mass="6085">MQKKMLVGYRWLPICFGKLNDETTGIRISKLSKFFMSGVNHANAVGLKVIAFQP</sequence>
<organism evidence="1 2">
    <name type="scientific">Pedobacter endophyticus</name>
    <dbReference type="NCBI Taxonomy" id="2789740"/>
    <lineage>
        <taxon>Bacteria</taxon>
        <taxon>Pseudomonadati</taxon>
        <taxon>Bacteroidota</taxon>
        <taxon>Sphingobacteriia</taxon>
        <taxon>Sphingobacteriales</taxon>
        <taxon>Sphingobacteriaceae</taxon>
        <taxon>Pedobacter</taxon>
    </lineage>
</organism>
<accession>A0A7S9KZS5</accession>